<keyword evidence="3" id="KW-1185">Reference proteome</keyword>
<dbReference type="PANTHER" id="PTHR34427">
    <property type="entry name" value="DUF4283 DOMAIN PROTEIN"/>
    <property type="match status" value="1"/>
</dbReference>
<dbReference type="Gramene" id="OIT04432">
    <property type="protein sequence ID" value="OIT04432"/>
    <property type="gene ID" value="A4A49_65172"/>
</dbReference>
<protein>
    <recommendedName>
        <fullName evidence="1">DUF4283 domain-containing protein</fullName>
    </recommendedName>
</protein>
<dbReference type="PANTHER" id="PTHR34427:SF10">
    <property type="entry name" value="DUF4283 DOMAIN-CONTAINING PROTEIN"/>
    <property type="match status" value="1"/>
</dbReference>
<dbReference type="AlphaFoldDB" id="A0A1J6IV13"/>
<proteinExistence type="predicted"/>
<evidence type="ECO:0000313" key="3">
    <source>
        <dbReference type="Proteomes" id="UP000187609"/>
    </source>
</evidence>
<feature type="domain" description="DUF4283" evidence="1">
    <location>
        <begin position="183"/>
        <end position="230"/>
    </location>
</feature>
<evidence type="ECO:0000313" key="2">
    <source>
        <dbReference type="EMBL" id="OIT04432.1"/>
    </source>
</evidence>
<feature type="non-terminal residue" evidence="2">
    <location>
        <position position="230"/>
    </location>
</feature>
<dbReference type="Proteomes" id="UP000187609">
    <property type="component" value="Unassembled WGS sequence"/>
</dbReference>
<dbReference type="EMBL" id="MJEQ01037185">
    <property type="protein sequence ID" value="OIT04432.1"/>
    <property type="molecule type" value="Genomic_DNA"/>
</dbReference>
<comment type="caution">
    <text evidence="2">The sequence shown here is derived from an EMBL/GenBank/DDBJ whole genome shotgun (WGS) entry which is preliminary data.</text>
</comment>
<dbReference type="Pfam" id="PF14111">
    <property type="entry name" value="DUF4283"/>
    <property type="match status" value="1"/>
</dbReference>
<evidence type="ECO:0000259" key="1">
    <source>
        <dbReference type="Pfam" id="PF14111"/>
    </source>
</evidence>
<dbReference type="OMA" id="KWANREM"/>
<name>A0A1J6IV13_NICAT</name>
<organism evidence="2 3">
    <name type="scientific">Nicotiana attenuata</name>
    <name type="common">Coyote tobacco</name>
    <dbReference type="NCBI Taxonomy" id="49451"/>
    <lineage>
        <taxon>Eukaryota</taxon>
        <taxon>Viridiplantae</taxon>
        <taxon>Streptophyta</taxon>
        <taxon>Embryophyta</taxon>
        <taxon>Tracheophyta</taxon>
        <taxon>Spermatophyta</taxon>
        <taxon>Magnoliopsida</taxon>
        <taxon>eudicotyledons</taxon>
        <taxon>Gunneridae</taxon>
        <taxon>Pentapetalae</taxon>
        <taxon>asterids</taxon>
        <taxon>lamiids</taxon>
        <taxon>Solanales</taxon>
        <taxon>Solanaceae</taxon>
        <taxon>Nicotianoideae</taxon>
        <taxon>Nicotianeae</taxon>
        <taxon>Nicotiana</taxon>
    </lineage>
</organism>
<gene>
    <name evidence="2" type="ORF">A4A49_65172</name>
</gene>
<dbReference type="InterPro" id="IPR025558">
    <property type="entry name" value="DUF4283"/>
</dbReference>
<accession>A0A1J6IV13</accession>
<sequence length="230" mass="27105">MKENIIYFAVGFKSYEIERYTSSAEEWFEWTERGRNLIRRTTFSRKMMMWLCDNLKEASRVKGNYVKRWKSKDQFSETFCARNYNRFGRYITIIRVQGRGRSVIIVPEVTFNSGWMDIAIKIERFINSGARRNVYNAPKVVEEGLLYSNTVRNHKWANREMNAAETQQEGDIIRITGEQTHNGLLGRCLVGIFPEGTSEMATLSEVRKWTSNSWKQVKGTNIYEMDQNRF</sequence>
<reference evidence="2" key="1">
    <citation type="submission" date="2016-11" db="EMBL/GenBank/DDBJ databases">
        <title>The genome of Nicotiana attenuata.</title>
        <authorList>
            <person name="Xu S."/>
            <person name="Brockmoeller T."/>
            <person name="Gaquerel E."/>
            <person name="Navarro A."/>
            <person name="Kuhl H."/>
            <person name="Gase K."/>
            <person name="Ling Z."/>
            <person name="Zhou W."/>
            <person name="Kreitzer C."/>
            <person name="Stanke M."/>
            <person name="Tang H."/>
            <person name="Lyons E."/>
            <person name="Pandey P."/>
            <person name="Pandey S.P."/>
            <person name="Timmermann B."/>
            <person name="Baldwin I.T."/>
        </authorList>
    </citation>
    <scope>NUCLEOTIDE SEQUENCE [LARGE SCALE GENOMIC DNA]</scope>
    <source>
        <strain evidence="2">UT</strain>
    </source>
</reference>